<accession>A0A9P1CN24</accession>
<dbReference type="EMBL" id="CAMXCT010001801">
    <property type="protein sequence ID" value="CAI3993191.1"/>
    <property type="molecule type" value="Genomic_DNA"/>
</dbReference>
<feature type="compositionally biased region" description="Basic residues" evidence="2">
    <location>
        <begin position="103"/>
        <end position="126"/>
    </location>
</feature>
<evidence type="ECO:0000313" key="4">
    <source>
        <dbReference type="EMBL" id="CAI3993191.1"/>
    </source>
</evidence>
<feature type="region of interest" description="Disordered" evidence="2">
    <location>
        <begin position="898"/>
        <end position="919"/>
    </location>
</feature>
<feature type="region of interest" description="Disordered" evidence="2">
    <location>
        <begin position="2443"/>
        <end position="2465"/>
    </location>
</feature>
<dbReference type="GO" id="GO:0003676">
    <property type="term" value="F:nucleic acid binding"/>
    <property type="evidence" value="ECO:0007669"/>
    <property type="project" value="InterPro"/>
</dbReference>
<feature type="coiled-coil region" evidence="1">
    <location>
        <begin position="271"/>
        <end position="298"/>
    </location>
</feature>
<evidence type="ECO:0000256" key="3">
    <source>
        <dbReference type="SAM" id="SignalP"/>
    </source>
</evidence>
<reference evidence="4" key="1">
    <citation type="submission" date="2022-10" db="EMBL/GenBank/DDBJ databases">
        <authorList>
            <person name="Chen Y."/>
            <person name="Dougan E. K."/>
            <person name="Chan C."/>
            <person name="Rhodes N."/>
            <person name="Thang M."/>
        </authorList>
    </citation>
    <scope>NUCLEOTIDE SEQUENCE</scope>
</reference>
<feature type="region of interest" description="Disordered" evidence="2">
    <location>
        <begin position="372"/>
        <end position="398"/>
    </location>
</feature>
<feature type="region of interest" description="Disordered" evidence="2">
    <location>
        <begin position="57"/>
        <end position="135"/>
    </location>
</feature>
<organism evidence="4">
    <name type="scientific">Cladocopium goreaui</name>
    <dbReference type="NCBI Taxonomy" id="2562237"/>
    <lineage>
        <taxon>Eukaryota</taxon>
        <taxon>Sar</taxon>
        <taxon>Alveolata</taxon>
        <taxon>Dinophyceae</taxon>
        <taxon>Suessiales</taxon>
        <taxon>Symbiodiniaceae</taxon>
        <taxon>Cladocopium</taxon>
    </lineage>
</organism>
<feature type="region of interest" description="Disordered" evidence="2">
    <location>
        <begin position="636"/>
        <end position="659"/>
    </location>
</feature>
<feature type="chain" id="PRO_5043270592" evidence="3">
    <location>
        <begin position="31"/>
        <end position="2519"/>
    </location>
</feature>
<feature type="signal peptide" evidence="3">
    <location>
        <begin position="1"/>
        <end position="30"/>
    </location>
</feature>
<keyword evidence="3" id="KW-0732">Signal</keyword>
<dbReference type="InterPro" id="IPR012337">
    <property type="entry name" value="RNaseH-like_sf"/>
</dbReference>
<gene>
    <name evidence="4" type="ORF">C1SCF055_LOCUS19962</name>
</gene>
<reference evidence="5 6" key="2">
    <citation type="submission" date="2024-05" db="EMBL/GenBank/DDBJ databases">
        <authorList>
            <person name="Chen Y."/>
            <person name="Shah S."/>
            <person name="Dougan E. K."/>
            <person name="Thang M."/>
            <person name="Chan C."/>
        </authorList>
    </citation>
    <scope>NUCLEOTIDE SEQUENCE [LARGE SCALE GENOMIC DNA]</scope>
</reference>
<feature type="compositionally biased region" description="Basic and acidic residues" evidence="2">
    <location>
        <begin position="2450"/>
        <end position="2464"/>
    </location>
</feature>
<name>A0A9P1CN24_9DINO</name>
<evidence type="ECO:0000313" key="5">
    <source>
        <dbReference type="EMBL" id="CAL4780503.1"/>
    </source>
</evidence>
<dbReference type="EMBL" id="CAMXCT020001801">
    <property type="protein sequence ID" value="CAL1146566.1"/>
    <property type="molecule type" value="Genomic_DNA"/>
</dbReference>
<proteinExistence type="predicted"/>
<evidence type="ECO:0000256" key="2">
    <source>
        <dbReference type="SAM" id="MobiDB-lite"/>
    </source>
</evidence>
<protein>
    <submittedName>
        <fullName evidence="5">Ankyrin-3</fullName>
    </submittedName>
</protein>
<evidence type="ECO:0000313" key="6">
    <source>
        <dbReference type="Proteomes" id="UP001152797"/>
    </source>
</evidence>
<feature type="non-terminal residue" evidence="4">
    <location>
        <position position="1"/>
    </location>
</feature>
<comment type="caution">
    <text evidence="4">The sequence shown here is derived from an EMBL/GenBank/DDBJ whole genome shotgun (WGS) entry which is preliminary data.</text>
</comment>
<dbReference type="Proteomes" id="UP001152797">
    <property type="component" value="Unassembled WGS sequence"/>
</dbReference>
<sequence>GTRAIEFRGLLCCSLAPLLPGSALLGPVQAKYHLGLSNPRLPLARFYCWEDANPHFVPPERSKSKKKHQSDWEQNWDVADYGRSPRSQRQDANWNQRPQSPRQQRHRIGKSGHKGQAKQKSNSKGKGKQETPTANHEGYAAVQGSTRTLPPEPPWNYTAPNMPSLPPMPPPATPHPDLQAAQTLSKLTAVIKKRPDQYDPEVHAILQGAAMIEGLNAKDQMLKAVDDLGGAREALDAARLGQYQNHVRWRDFLASAVTRWQEYTADFQKQEKEFQDAIEQAKMVMANARERFESSKQALSEDDLHAFCGTVAPDDAMTDKAPENMSGKALQENLEQMAANLVSLRTSAEQSVAAEEQAAKRQRVAEGDGFGASAAVQSSAARPPGSGNHGPYVPRNLQSNAGLQTHSMTFPPDNKALMRNQMAMTMQKEAVMKMLEVRKVMTWVEMILTAPTLVMVPPQQMMTSVLMRIRKHSMFTGFHYMRVRLDGLQEAEDAIILQHIHDLAVGSTEKLVVFDIIMHSRPMTGQVPPAPTVVRVVHKVLPQVARRHLLAIAGVDEYCEWVQQQCIVYFNNQPWPLRDTALRDTLHGMYIKILLPPPPTPHWNTAAAVRVAQDVGSLFGFPEAHELASQILEHEYESDPPPVAAPRQSRPCDQEDDIDVPMTFPPGARLPRLRPRHDGNMQWLDQLAEIFRAEAVSEVHGGAPLLYVQTWYVHHVHHARCEAPRPIRLDNAMITWLEEFRFAWRDRWDRRLPFAVHLVLPRPPQPRYQGYACHILFEQAQPPHRVAGVITNLFEGEGHDALQQFATTMPRIVRSADVIDELGLNIFCDTRRCTTTVNGQPLHLIIAQDLNSGFNMCTRIAPPRSLRQLPVPPGDEADEHFADLALLQIVSLPRPGSLPADTIEGVPHERSSSGSQKPRMNADARAFVPGQSHQLVPSAFMQSLRFAWMAAAASWGDEPLSGEILVWFADHSAVVPHGLFPSIFAHVIVIQHAREDWITSLVTLFDLVDTEDEDRFFRRAVTTTEQIYLEHLALAMGYADQCVLRASQFLCLAWHRNAFLRLGQPLQGQNGFGIVIQVRRTPVWRDNELHYHAVPLRSEDAACDLEVSHQTANLMIFIDTFLEKLKPLPGFDLQPLIATVESPEVPAEQVVPLSMEKVRHSFDIYDQIYLLPSYDLAQWADVTTWLDSWWDCQSPISDVWIYHDGSRRAEGVGAAAVAFVRQCDKGWLFGGAVSIALDAEVTSYGAELRGGILAVQFGIDILKIATIIQPEAPSVCLLHDNTAVGNQIIGNWNAHADFCTARLARHLLVYAEHRFGKKWTSHYTAAHRGDIGNEIADTLAGDAAEGRPLSDLQQWQDVLFDPSFATHAAWFWTFYSEAIKSWWRNGDICLPLEADGPPAADVLPDPSTITECAETATFDCTFGTCNVLTLRSAHKADDGDLGLTGPTRQQIVFQQFRDTRTCIFALQETRLRQCSKTLLDYLVFKGDATPQGHHGVLIAISTVIPYGYYTDRSGQQHDLCFTAQDVSLVVATARYVILRLKTPWLRCVLIAGHAPHSGYALSEIEAWRAALSDAIPLVLRVWTRNDYIALPTAWPATSCQSWLPDDIDVSLHHEDHRAALVRLHMDLQKTTTARHHSIQKLRAETADLGPLRNYAPIAPGLDVHSQARQLQEQIVACLPRSTSRGPTRLKKTMSDETWSLVLAKRQWRSALREANDLQRSTCLQILFANWRMAVTPDHQELQPVWPHDGDRILADQDKFIAKALHEFRNLGRLVTKSSRADDVRFFQEVLAEGAQFLQPHQSRDLWKTIKKALPKYRQRRIAVDPLKIMALEEEWNPHFTSLEAGCILDPSHLLAEALRIAGRTAAAKNLSFGVLFVDLTTAFHCLIREMVVGIGDHDKLQYVMEALAWSSDAQQRIQLGQALPCLLEQLGAPAYLVRLMRNIHDSTWTTVNGHDTLRTHRGTRPGSPLADAIFHYIMYDFSLELKKYLDTQGHTTVFATHLDMDIDMVIWSDDLAVPILTVSAEELVPQMLQLLDFVQVEFAKRGFILNLAKGKTGIVATFGGPGSAAMRKRFQLTPQAAFDQIRRRILANRRLPLPLRLQLFRSLILSKLYFAVGSWHTPTGRQIAKLRNAVARMVKIVYGPALPTKSTSQLLTHAGVLDPRAKIAVERLAYAQRVFHHGPAFLQLMVHAEAEQHEHSWLVGLQYDMQWMHGVEAEPDPMLLDEDLTLLIDYWQRDQGRWKSRVRRAAQRHLYQEAMMHEVQQWHADIFKILRNNAFTFQPDPLLDALPAAGPYGCGPPARDKHLAELRARKLALETEFFDYVQPQDSEGAGERLGDLLSATTWAWFRDFEEAHHRIDAVEKPQDRWLDVLCRLPAEFESWTARVFILWGRHLLPDIIGNLFDGAAEAYLDAEYADLAAEFDEFWLEGRLQALDRQLAAAMQPPPPAEPHRPVRPPQRDARPRSVPLQVVPRLFHDQEKWHQDLERVQWQDLPSDPYVPYVRGLQPRPTFIIVHLFA</sequence>
<dbReference type="SUPFAM" id="SSF53098">
    <property type="entry name" value="Ribonuclease H-like"/>
    <property type="match status" value="1"/>
</dbReference>
<feature type="compositionally biased region" description="Polar residues" evidence="2">
    <location>
        <begin position="85"/>
        <end position="95"/>
    </location>
</feature>
<keyword evidence="1" id="KW-0175">Coiled coil</keyword>
<dbReference type="OrthoDB" id="8922241at2759"/>
<dbReference type="EMBL" id="CAMXCT030001801">
    <property type="protein sequence ID" value="CAL4780503.1"/>
    <property type="molecule type" value="Genomic_DNA"/>
</dbReference>
<feature type="region of interest" description="Disordered" evidence="2">
    <location>
        <begin position="144"/>
        <end position="163"/>
    </location>
</feature>
<feature type="non-terminal residue" evidence="4">
    <location>
        <position position="2519"/>
    </location>
</feature>
<dbReference type="InterPro" id="IPR036397">
    <property type="entry name" value="RNaseH_sf"/>
</dbReference>
<keyword evidence="6" id="KW-1185">Reference proteome</keyword>
<dbReference type="Gene3D" id="3.30.420.10">
    <property type="entry name" value="Ribonuclease H-like superfamily/Ribonuclease H"/>
    <property type="match status" value="1"/>
</dbReference>
<evidence type="ECO:0000256" key="1">
    <source>
        <dbReference type="SAM" id="Coils"/>
    </source>
</evidence>